<accession>A0ABN3UP32</accession>
<evidence type="ECO:0000259" key="1">
    <source>
        <dbReference type="Pfam" id="PF12804"/>
    </source>
</evidence>
<dbReference type="Proteomes" id="UP001501326">
    <property type="component" value="Unassembled WGS sequence"/>
</dbReference>
<sequence>MTVPEEEPRPVAGLLLAAGGGRRMGRPKALVADPAGGTFLERGLRVLRESGCDPVLVVLGAGIDEARPLAEAGTAPADVVVEAADWADGQSASLRAGLRAVAGTGAEAVIVLLVDLPDVGPQVLTRLLAATAGEGPAVLARAAYEGVPGHPVLIGREHWAAVLDGATGDRGARDHLATHPHTVVECGDLATGRDADTPADLT</sequence>
<protein>
    <submittedName>
        <fullName evidence="2">Nucleotidyltransferase family protein</fullName>
    </submittedName>
</protein>
<dbReference type="Pfam" id="PF12804">
    <property type="entry name" value="NTP_transf_3"/>
    <property type="match status" value="1"/>
</dbReference>
<dbReference type="Gene3D" id="3.90.550.10">
    <property type="entry name" value="Spore Coat Polysaccharide Biosynthesis Protein SpsA, Chain A"/>
    <property type="match status" value="1"/>
</dbReference>
<keyword evidence="3" id="KW-1185">Reference proteome</keyword>
<organism evidence="2 3">
    <name type="scientific">Pedococcus aerophilus</name>
    <dbReference type="NCBI Taxonomy" id="436356"/>
    <lineage>
        <taxon>Bacteria</taxon>
        <taxon>Bacillati</taxon>
        <taxon>Actinomycetota</taxon>
        <taxon>Actinomycetes</taxon>
        <taxon>Micrococcales</taxon>
        <taxon>Intrasporangiaceae</taxon>
        <taxon>Pedococcus</taxon>
    </lineage>
</organism>
<evidence type="ECO:0000313" key="3">
    <source>
        <dbReference type="Proteomes" id="UP001501326"/>
    </source>
</evidence>
<proteinExistence type="predicted"/>
<dbReference type="InterPro" id="IPR029044">
    <property type="entry name" value="Nucleotide-diphossugar_trans"/>
</dbReference>
<dbReference type="InterPro" id="IPR025877">
    <property type="entry name" value="MobA-like_NTP_Trfase"/>
</dbReference>
<dbReference type="SUPFAM" id="SSF53448">
    <property type="entry name" value="Nucleotide-diphospho-sugar transferases"/>
    <property type="match status" value="1"/>
</dbReference>
<evidence type="ECO:0000313" key="2">
    <source>
        <dbReference type="EMBL" id="GAA2734316.1"/>
    </source>
</evidence>
<dbReference type="CDD" id="cd04182">
    <property type="entry name" value="GT_2_like_f"/>
    <property type="match status" value="1"/>
</dbReference>
<name>A0ABN3UP32_9MICO</name>
<reference evidence="2 3" key="1">
    <citation type="journal article" date="2019" name="Int. J. Syst. Evol. Microbiol.">
        <title>The Global Catalogue of Microorganisms (GCM) 10K type strain sequencing project: providing services to taxonomists for standard genome sequencing and annotation.</title>
        <authorList>
            <consortium name="The Broad Institute Genomics Platform"/>
            <consortium name="The Broad Institute Genome Sequencing Center for Infectious Disease"/>
            <person name="Wu L."/>
            <person name="Ma J."/>
        </authorList>
    </citation>
    <scope>NUCLEOTIDE SEQUENCE [LARGE SCALE GENOMIC DNA]</scope>
    <source>
        <strain evidence="2 3">JCM 16378</strain>
    </source>
</reference>
<dbReference type="EMBL" id="BAAARN010000001">
    <property type="protein sequence ID" value="GAA2734316.1"/>
    <property type="molecule type" value="Genomic_DNA"/>
</dbReference>
<dbReference type="PANTHER" id="PTHR43777">
    <property type="entry name" value="MOLYBDENUM COFACTOR CYTIDYLYLTRANSFERASE"/>
    <property type="match status" value="1"/>
</dbReference>
<feature type="domain" description="MobA-like NTP transferase" evidence="1">
    <location>
        <begin position="13"/>
        <end position="179"/>
    </location>
</feature>
<gene>
    <name evidence="2" type="ORF">GCM10009867_14160</name>
</gene>
<dbReference type="RefSeq" id="WP_344191575.1">
    <property type="nucleotide sequence ID" value="NZ_BAAARN010000001.1"/>
</dbReference>
<dbReference type="PANTHER" id="PTHR43777:SF1">
    <property type="entry name" value="MOLYBDENUM COFACTOR CYTIDYLYLTRANSFERASE"/>
    <property type="match status" value="1"/>
</dbReference>
<comment type="caution">
    <text evidence="2">The sequence shown here is derived from an EMBL/GenBank/DDBJ whole genome shotgun (WGS) entry which is preliminary data.</text>
</comment>